<feature type="signal peptide" evidence="2">
    <location>
        <begin position="1"/>
        <end position="23"/>
    </location>
</feature>
<dbReference type="EMBL" id="JAJUOS010000001">
    <property type="protein sequence ID" value="MCE5972301.1"/>
    <property type="molecule type" value="Genomic_DNA"/>
</dbReference>
<accession>A0ABS8YQY6</accession>
<name>A0ABS8YQY6_9RHOB</name>
<dbReference type="InterPro" id="IPR038696">
    <property type="entry name" value="IalB_sf"/>
</dbReference>
<evidence type="ECO:0000313" key="3">
    <source>
        <dbReference type="EMBL" id="MCE5972301.1"/>
    </source>
</evidence>
<feature type="chain" id="PRO_5046427102" evidence="2">
    <location>
        <begin position="24"/>
        <end position="207"/>
    </location>
</feature>
<protein>
    <submittedName>
        <fullName evidence="3">Invasion associated locus B family protein</fullName>
    </submittedName>
</protein>
<gene>
    <name evidence="3" type="ORF">LZA78_02190</name>
</gene>
<reference evidence="3 4" key="1">
    <citation type="submission" date="2021-12" db="EMBL/GenBank/DDBJ databases">
        <title>Sinirhodobacter sp. WL0062 is a bacterium isolated from seawater.</title>
        <authorList>
            <person name="Wang L."/>
            <person name="He W."/>
            <person name="Zhang D.-F."/>
        </authorList>
    </citation>
    <scope>NUCLEOTIDE SEQUENCE [LARGE SCALE GENOMIC DNA]</scope>
    <source>
        <strain evidence="3 4">WL0062</strain>
    </source>
</reference>
<keyword evidence="4" id="KW-1185">Reference proteome</keyword>
<evidence type="ECO:0000313" key="4">
    <source>
        <dbReference type="Proteomes" id="UP001521181"/>
    </source>
</evidence>
<sequence>MTELKSSLLIALALGLAAATAQAQETTAPATDAPAAEAPVATTEAAPEAPAADGPGTTYVAETHGDWTIQCVRTEEGNDPCQMYQLLKDEKGNSVADIAMVALPKGGKAVAGATIVTPLETMLTQNISISVDTAEPRYYPFTFCAQMGCVGRIGLTEEELAAYKKGKQLQMTIVPMAAPDKKVQLAISLKGFTAAYETVEKANADNL</sequence>
<evidence type="ECO:0000256" key="1">
    <source>
        <dbReference type="SAM" id="MobiDB-lite"/>
    </source>
</evidence>
<feature type="compositionally biased region" description="Low complexity" evidence="1">
    <location>
        <begin position="25"/>
        <end position="58"/>
    </location>
</feature>
<dbReference type="InterPro" id="IPR010642">
    <property type="entry name" value="Invasion_prot_B"/>
</dbReference>
<dbReference type="Pfam" id="PF06776">
    <property type="entry name" value="IalB"/>
    <property type="match status" value="1"/>
</dbReference>
<dbReference type="RefSeq" id="WP_233675306.1">
    <property type="nucleotide sequence ID" value="NZ_JAJUOS010000001.1"/>
</dbReference>
<dbReference type="Proteomes" id="UP001521181">
    <property type="component" value="Unassembled WGS sequence"/>
</dbReference>
<dbReference type="Gene3D" id="2.60.40.1880">
    <property type="entry name" value="Invasion associated locus B (IalB) protein"/>
    <property type="match status" value="1"/>
</dbReference>
<feature type="region of interest" description="Disordered" evidence="1">
    <location>
        <begin position="25"/>
        <end position="59"/>
    </location>
</feature>
<comment type="caution">
    <text evidence="3">The sequence shown here is derived from an EMBL/GenBank/DDBJ whole genome shotgun (WGS) entry which is preliminary data.</text>
</comment>
<keyword evidence="2" id="KW-0732">Signal</keyword>
<organism evidence="3 4">
    <name type="scientific">Rhodobacter flavimaris</name>
    <dbReference type="NCBI Taxonomy" id="2907145"/>
    <lineage>
        <taxon>Bacteria</taxon>
        <taxon>Pseudomonadati</taxon>
        <taxon>Pseudomonadota</taxon>
        <taxon>Alphaproteobacteria</taxon>
        <taxon>Rhodobacterales</taxon>
        <taxon>Rhodobacter group</taxon>
        <taxon>Rhodobacter</taxon>
    </lineage>
</organism>
<proteinExistence type="predicted"/>
<evidence type="ECO:0000256" key="2">
    <source>
        <dbReference type="SAM" id="SignalP"/>
    </source>
</evidence>